<keyword evidence="2" id="KW-0813">Transport</keyword>
<feature type="transmembrane region" description="Helical" evidence="7">
    <location>
        <begin position="248"/>
        <end position="268"/>
    </location>
</feature>
<evidence type="ECO:0000313" key="9">
    <source>
        <dbReference type="Proteomes" id="UP001283341"/>
    </source>
</evidence>
<feature type="transmembrane region" description="Helical" evidence="7">
    <location>
        <begin position="459"/>
        <end position="480"/>
    </location>
</feature>
<sequence>MKDDNATKYAAESADGDDFAVVVDSDIAGNEAGTNLDKKDMWRMGKKQQLRRNFRFFSIFGFTMVLMATWEATLTANVLGLINGGTGGLIWMYIVTFFGMFIAILSMAEMASMAPTTGGQYHWVSEFAPASAQKFLSYLVGWLCVLGWQVGNVAISFLVAGQLQGLIILNHASYIPERWHLTPIIIAIITFCMAFNTFLYRQLPLVENLALVLHVLGFFVVLIPLWAMGSPTASASDVFFTFTDGGGWGNTGLSCLVGMLGPLFGFIGPDSATHMSEELRNASKSLPRAMIATMVANGALGFVMLVSYCMLLGNVDEILASETGQPFIQVFYNITKSKAGTSVMTVIMIVIVGCGVINNIATSSRQLWAFARDKGVPFSGWFSTINHKVDLPINALVFSYVFAVLLSLINIGSLVAFNIVTSLGIGALISSYTLSIGCMTVKRLRGQTLLPSNFKLGKAGLAINIFSVLFLFFTFIMIFFPPVPQPDLETMNWSVLVYGGVVVFSLVYYVIRGRHTYLGPVAYVRKSA</sequence>
<feature type="transmembrane region" description="Helical" evidence="7">
    <location>
        <begin position="135"/>
        <end position="159"/>
    </location>
</feature>
<name>A0AAE0LY17_9PEZI</name>
<evidence type="ECO:0000256" key="4">
    <source>
        <dbReference type="ARBA" id="ARBA00022692"/>
    </source>
</evidence>
<feature type="transmembrane region" description="Helical" evidence="7">
    <location>
        <begin position="492"/>
        <end position="511"/>
    </location>
</feature>
<protein>
    <submittedName>
        <fullName evidence="8">GABA permease</fullName>
    </submittedName>
</protein>
<keyword evidence="6 7" id="KW-0472">Membrane</keyword>
<feature type="transmembrane region" description="Helical" evidence="7">
    <location>
        <begin position="391"/>
        <end position="409"/>
    </location>
</feature>
<feature type="transmembrane region" description="Helical" evidence="7">
    <location>
        <begin position="289"/>
        <end position="313"/>
    </location>
</feature>
<dbReference type="Pfam" id="PF13520">
    <property type="entry name" value="AA_permease_2"/>
    <property type="match status" value="1"/>
</dbReference>
<evidence type="ECO:0000256" key="7">
    <source>
        <dbReference type="SAM" id="Phobius"/>
    </source>
</evidence>
<keyword evidence="5 7" id="KW-1133">Transmembrane helix</keyword>
<reference evidence="8" key="2">
    <citation type="submission" date="2023-06" db="EMBL/GenBank/DDBJ databases">
        <authorList>
            <consortium name="Lawrence Berkeley National Laboratory"/>
            <person name="Haridas S."/>
            <person name="Hensen N."/>
            <person name="Bonometti L."/>
            <person name="Westerberg I."/>
            <person name="Brannstrom I.O."/>
            <person name="Guillou S."/>
            <person name="Cros-Aarteil S."/>
            <person name="Calhoun S."/>
            <person name="Kuo A."/>
            <person name="Mondo S."/>
            <person name="Pangilinan J."/>
            <person name="Riley R."/>
            <person name="Labutti K."/>
            <person name="Andreopoulos B."/>
            <person name="Lipzen A."/>
            <person name="Chen C."/>
            <person name="Yanf M."/>
            <person name="Daum C."/>
            <person name="Ng V."/>
            <person name="Clum A."/>
            <person name="Steindorff A."/>
            <person name="Ohm R."/>
            <person name="Martin F."/>
            <person name="Silar P."/>
            <person name="Natvig D."/>
            <person name="Lalanne C."/>
            <person name="Gautier V."/>
            <person name="Ament-Velasquez S.L."/>
            <person name="Kruys A."/>
            <person name="Hutchinson M.I."/>
            <person name="Powell A.J."/>
            <person name="Barry K."/>
            <person name="Miller A.N."/>
            <person name="Grigoriev I.V."/>
            <person name="Debuchy R."/>
            <person name="Gladieux P."/>
            <person name="Thoren M.H."/>
            <person name="Johannesson H."/>
        </authorList>
    </citation>
    <scope>NUCLEOTIDE SEQUENCE</scope>
    <source>
        <strain evidence="8">CBS 118394</strain>
    </source>
</reference>
<dbReference type="PRINTS" id="PR00175">
    <property type="entry name" value="NAALASMPORT"/>
</dbReference>
<keyword evidence="4 7" id="KW-0812">Transmembrane</keyword>
<comment type="subcellular location">
    <subcellularLocation>
        <location evidence="1">Cell membrane</location>
        <topology evidence="1">Multi-pass membrane protein</topology>
    </subcellularLocation>
</comment>
<dbReference type="PANTHER" id="PTHR45649">
    <property type="entry name" value="AMINO-ACID PERMEASE BAT1"/>
    <property type="match status" value="1"/>
</dbReference>
<dbReference type="GO" id="GO:0005886">
    <property type="term" value="C:plasma membrane"/>
    <property type="evidence" value="ECO:0007669"/>
    <property type="project" value="UniProtKB-SubCell"/>
</dbReference>
<feature type="transmembrane region" description="Helical" evidence="7">
    <location>
        <begin position="415"/>
        <end position="438"/>
    </location>
</feature>
<comment type="caution">
    <text evidence="8">The sequence shown here is derived from an EMBL/GenBank/DDBJ whole genome shotgun (WGS) entry which is preliminary data.</text>
</comment>
<evidence type="ECO:0000313" key="8">
    <source>
        <dbReference type="EMBL" id="KAK3312091.1"/>
    </source>
</evidence>
<evidence type="ECO:0000256" key="3">
    <source>
        <dbReference type="ARBA" id="ARBA00022475"/>
    </source>
</evidence>
<dbReference type="Proteomes" id="UP001283341">
    <property type="component" value="Unassembled WGS sequence"/>
</dbReference>
<evidence type="ECO:0000256" key="2">
    <source>
        <dbReference type="ARBA" id="ARBA00022448"/>
    </source>
</evidence>
<organism evidence="8 9">
    <name type="scientific">Apodospora peruviana</name>
    <dbReference type="NCBI Taxonomy" id="516989"/>
    <lineage>
        <taxon>Eukaryota</taxon>
        <taxon>Fungi</taxon>
        <taxon>Dikarya</taxon>
        <taxon>Ascomycota</taxon>
        <taxon>Pezizomycotina</taxon>
        <taxon>Sordariomycetes</taxon>
        <taxon>Sordariomycetidae</taxon>
        <taxon>Sordariales</taxon>
        <taxon>Lasiosphaeriaceae</taxon>
        <taxon>Apodospora</taxon>
    </lineage>
</organism>
<dbReference type="Gene3D" id="1.20.1740.10">
    <property type="entry name" value="Amino acid/polyamine transporter I"/>
    <property type="match status" value="1"/>
</dbReference>
<gene>
    <name evidence="8" type="ORF">B0H66DRAFT_584970</name>
</gene>
<dbReference type="EMBL" id="JAUEDM010000009">
    <property type="protein sequence ID" value="KAK3312091.1"/>
    <property type="molecule type" value="Genomic_DNA"/>
</dbReference>
<dbReference type="AlphaFoldDB" id="A0AAE0LY17"/>
<dbReference type="InterPro" id="IPR001463">
    <property type="entry name" value="Na/Ala_symport"/>
</dbReference>
<evidence type="ECO:0000256" key="5">
    <source>
        <dbReference type="ARBA" id="ARBA00022989"/>
    </source>
</evidence>
<feature type="transmembrane region" description="Helical" evidence="7">
    <location>
        <begin position="339"/>
        <end position="361"/>
    </location>
</feature>
<feature type="transmembrane region" description="Helical" evidence="7">
    <location>
        <begin position="211"/>
        <end position="228"/>
    </location>
</feature>
<dbReference type="PANTHER" id="PTHR45649:SF2">
    <property type="entry name" value="ACID PERMEASE, PUTATIVE-RELATED"/>
    <property type="match status" value="1"/>
</dbReference>
<dbReference type="InterPro" id="IPR002293">
    <property type="entry name" value="AA/rel_permease1"/>
</dbReference>
<feature type="transmembrane region" description="Helical" evidence="7">
    <location>
        <begin position="90"/>
        <end position="114"/>
    </location>
</feature>
<accession>A0AAE0LY17</accession>
<keyword evidence="9" id="KW-1185">Reference proteome</keyword>
<feature type="transmembrane region" description="Helical" evidence="7">
    <location>
        <begin position="53"/>
        <end position="70"/>
    </location>
</feature>
<evidence type="ECO:0000256" key="6">
    <source>
        <dbReference type="ARBA" id="ARBA00023136"/>
    </source>
</evidence>
<evidence type="ECO:0000256" key="1">
    <source>
        <dbReference type="ARBA" id="ARBA00004651"/>
    </source>
</evidence>
<proteinExistence type="predicted"/>
<dbReference type="PIRSF" id="PIRSF006060">
    <property type="entry name" value="AA_transporter"/>
    <property type="match status" value="1"/>
</dbReference>
<dbReference type="GO" id="GO:0005283">
    <property type="term" value="F:amino acid:sodium symporter activity"/>
    <property type="evidence" value="ECO:0007669"/>
    <property type="project" value="InterPro"/>
</dbReference>
<reference evidence="8" key="1">
    <citation type="journal article" date="2023" name="Mol. Phylogenet. Evol.">
        <title>Genome-scale phylogeny and comparative genomics of the fungal order Sordariales.</title>
        <authorList>
            <person name="Hensen N."/>
            <person name="Bonometti L."/>
            <person name="Westerberg I."/>
            <person name="Brannstrom I.O."/>
            <person name="Guillou S."/>
            <person name="Cros-Aarteil S."/>
            <person name="Calhoun S."/>
            <person name="Haridas S."/>
            <person name="Kuo A."/>
            <person name="Mondo S."/>
            <person name="Pangilinan J."/>
            <person name="Riley R."/>
            <person name="LaButti K."/>
            <person name="Andreopoulos B."/>
            <person name="Lipzen A."/>
            <person name="Chen C."/>
            <person name="Yan M."/>
            <person name="Daum C."/>
            <person name="Ng V."/>
            <person name="Clum A."/>
            <person name="Steindorff A."/>
            <person name="Ohm R.A."/>
            <person name="Martin F."/>
            <person name="Silar P."/>
            <person name="Natvig D.O."/>
            <person name="Lalanne C."/>
            <person name="Gautier V."/>
            <person name="Ament-Velasquez S.L."/>
            <person name="Kruys A."/>
            <person name="Hutchinson M.I."/>
            <person name="Powell A.J."/>
            <person name="Barry K."/>
            <person name="Miller A.N."/>
            <person name="Grigoriev I.V."/>
            <person name="Debuchy R."/>
            <person name="Gladieux P."/>
            <person name="Hiltunen Thoren M."/>
            <person name="Johannesson H."/>
        </authorList>
    </citation>
    <scope>NUCLEOTIDE SEQUENCE</scope>
    <source>
        <strain evidence="8">CBS 118394</strain>
    </source>
</reference>
<feature type="transmembrane region" description="Helical" evidence="7">
    <location>
        <begin position="179"/>
        <end position="199"/>
    </location>
</feature>
<keyword evidence="3" id="KW-1003">Cell membrane</keyword>